<dbReference type="GO" id="GO:0034599">
    <property type="term" value="P:cellular response to oxidative stress"/>
    <property type="evidence" value="ECO:0007669"/>
    <property type="project" value="TreeGrafter"/>
</dbReference>
<gene>
    <name evidence="12" type="ORF">METZ01_LOCUS49441</name>
</gene>
<evidence type="ECO:0000256" key="3">
    <source>
        <dbReference type="ARBA" id="ARBA00022559"/>
    </source>
</evidence>
<name>A0A381S2X8_9ZZZZ</name>
<evidence type="ECO:0000313" key="12">
    <source>
        <dbReference type="EMBL" id="SUZ96587.1"/>
    </source>
</evidence>
<evidence type="ECO:0000256" key="8">
    <source>
        <dbReference type="ARBA" id="ARBA00032824"/>
    </source>
</evidence>
<comment type="subunit">
    <text evidence="1">Monomer.</text>
</comment>
<evidence type="ECO:0000256" key="1">
    <source>
        <dbReference type="ARBA" id="ARBA00011245"/>
    </source>
</evidence>
<dbReference type="InterPro" id="IPR050924">
    <property type="entry name" value="Peroxiredoxin_BCP/PrxQ"/>
</dbReference>
<proteinExistence type="inferred from homology"/>
<dbReference type="Pfam" id="PF00578">
    <property type="entry name" value="AhpC-TSA"/>
    <property type="match status" value="1"/>
</dbReference>
<feature type="domain" description="Thioredoxin" evidence="11">
    <location>
        <begin position="12"/>
        <end position="160"/>
    </location>
</feature>
<evidence type="ECO:0000256" key="6">
    <source>
        <dbReference type="ARBA" id="ARBA00023157"/>
    </source>
</evidence>
<evidence type="ECO:0000256" key="5">
    <source>
        <dbReference type="ARBA" id="ARBA00023002"/>
    </source>
</evidence>
<evidence type="ECO:0000259" key="11">
    <source>
        <dbReference type="PROSITE" id="PS51352"/>
    </source>
</evidence>
<dbReference type="EC" id="1.11.1.24" evidence="2"/>
<evidence type="ECO:0000256" key="7">
    <source>
        <dbReference type="ARBA" id="ARBA00023284"/>
    </source>
</evidence>
<dbReference type="PANTHER" id="PTHR42801">
    <property type="entry name" value="THIOREDOXIN-DEPENDENT PEROXIDE REDUCTASE"/>
    <property type="match status" value="1"/>
</dbReference>
<keyword evidence="5" id="KW-0560">Oxidoreductase</keyword>
<dbReference type="SUPFAM" id="SSF52833">
    <property type="entry name" value="Thioredoxin-like"/>
    <property type="match status" value="1"/>
</dbReference>
<keyword evidence="7" id="KW-0676">Redox-active center</keyword>
<organism evidence="12">
    <name type="scientific">marine metagenome</name>
    <dbReference type="NCBI Taxonomy" id="408172"/>
    <lineage>
        <taxon>unclassified sequences</taxon>
        <taxon>metagenomes</taxon>
        <taxon>ecological metagenomes</taxon>
    </lineage>
</organism>
<evidence type="ECO:0000256" key="9">
    <source>
        <dbReference type="ARBA" id="ARBA00038489"/>
    </source>
</evidence>
<keyword evidence="4" id="KW-0049">Antioxidant</keyword>
<keyword evidence="3" id="KW-0575">Peroxidase</keyword>
<evidence type="ECO:0000256" key="2">
    <source>
        <dbReference type="ARBA" id="ARBA00013017"/>
    </source>
</evidence>
<dbReference type="GO" id="GO:0008379">
    <property type="term" value="F:thioredoxin peroxidase activity"/>
    <property type="evidence" value="ECO:0007669"/>
    <property type="project" value="TreeGrafter"/>
</dbReference>
<reference evidence="12" key="1">
    <citation type="submission" date="2018-05" db="EMBL/GenBank/DDBJ databases">
        <authorList>
            <person name="Lanie J.A."/>
            <person name="Ng W.-L."/>
            <person name="Kazmierczak K.M."/>
            <person name="Andrzejewski T.M."/>
            <person name="Davidsen T.M."/>
            <person name="Wayne K.J."/>
            <person name="Tettelin H."/>
            <person name="Glass J.I."/>
            <person name="Rusch D."/>
            <person name="Podicherti R."/>
            <person name="Tsui H.-C.T."/>
            <person name="Winkler M.E."/>
        </authorList>
    </citation>
    <scope>NUCLEOTIDE SEQUENCE</scope>
</reference>
<dbReference type="GO" id="GO:0005737">
    <property type="term" value="C:cytoplasm"/>
    <property type="evidence" value="ECO:0007669"/>
    <property type="project" value="TreeGrafter"/>
</dbReference>
<evidence type="ECO:0000256" key="4">
    <source>
        <dbReference type="ARBA" id="ARBA00022862"/>
    </source>
</evidence>
<accession>A0A381S2X8</accession>
<comment type="similarity">
    <text evidence="9">Belongs to the peroxiredoxin family. BCP/PrxQ subfamily.</text>
</comment>
<dbReference type="InterPro" id="IPR036249">
    <property type="entry name" value="Thioredoxin-like_sf"/>
</dbReference>
<dbReference type="Gene3D" id="3.40.30.10">
    <property type="entry name" value="Glutaredoxin"/>
    <property type="match status" value="1"/>
</dbReference>
<sequence>MILLSTCTLADFKVNDIAPNFTLRDQSNVLQSLGDYKGRWVVLYFYPKDDTPGCTTQACDFRDATERIIASKAVVLGISVDSVESHVDFAEKYQIPFSLLSDESGYISKQYDSFDDLIFKVSKRNTFIIDPQGKIARIYHSVKPKGHSEMVLNELRSLQLTYQ</sequence>
<dbReference type="InterPro" id="IPR024706">
    <property type="entry name" value="Peroxiredoxin_AhpC-typ"/>
</dbReference>
<keyword evidence="6" id="KW-1015">Disulfide bond</keyword>
<dbReference type="AlphaFoldDB" id="A0A381S2X8"/>
<dbReference type="PIRSF" id="PIRSF000239">
    <property type="entry name" value="AHPC"/>
    <property type="match status" value="1"/>
</dbReference>
<evidence type="ECO:0000256" key="10">
    <source>
        <dbReference type="ARBA" id="ARBA00049091"/>
    </source>
</evidence>
<dbReference type="PROSITE" id="PS51352">
    <property type="entry name" value="THIOREDOXIN_2"/>
    <property type="match status" value="1"/>
</dbReference>
<dbReference type="InterPro" id="IPR013766">
    <property type="entry name" value="Thioredoxin_domain"/>
</dbReference>
<dbReference type="FunFam" id="3.40.30.10:FF:000007">
    <property type="entry name" value="Thioredoxin-dependent thiol peroxidase"/>
    <property type="match status" value="1"/>
</dbReference>
<dbReference type="GO" id="GO:0045454">
    <property type="term" value="P:cell redox homeostasis"/>
    <property type="evidence" value="ECO:0007669"/>
    <property type="project" value="TreeGrafter"/>
</dbReference>
<dbReference type="CDD" id="cd03017">
    <property type="entry name" value="PRX_BCP"/>
    <property type="match status" value="1"/>
</dbReference>
<protein>
    <recommendedName>
        <fullName evidence="2">thioredoxin-dependent peroxiredoxin</fullName>
        <ecNumber evidence="2">1.11.1.24</ecNumber>
    </recommendedName>
    <alternativeName>
        <fullName evidence="8">Thioredoxin peroxidase</fullName>
    </alternativeName>
</protein>
<dbReference type="EMBL" id="UINC01002429">
    <property type="protein sequence ID" value="SUZ96587.1"/>
    <property type="molecule type" value="Genomic_DNA"/>
</dbReference>
<dbReference type="PANTHER" id="PTHR42801:SF4">
    <property type="entry name" value="AHPC_TSA FAMILY PROTEIN"/>
    <property type="match status" value="1"/>
</dbReference>
<comment type="catalytic activity">
    <reaction evidence="10">
        <text>a hydroperoxide + [thioredoxin]-dithiol = an alcohol + [thioredoxin]-disulfide + H2O</text>
        <dbReference type="Rhea" id="RHEA:62620"/>
        <dbReference type="Rhea" id="RHEA-COMP:10698"/>
        <dbReference type="Rhea" id="RHEA-COMP:10700"/>
        <dbReference type="ChEBI" id="CHEBI:15377"/>
        <dbReference type="ChEBI" id="CHEBI:29950"/>
        <dbReference type="ChEBI" id="CHEBI:30879"/>
        <dbReference type="ChEBI" id="CHEBI:35924"/>
        <dbReference type="ChEBI" id="CHEBI:50058"/>
        <dbReference type="EC" id="1.11.1.24"/>
    </reaction>
</comment>
<dbReference type="InterPro" id="IPR000866">
    <property type="entry name" value="AhpC/TSA"/>
</dbReference>